<comment type="caution">
    <text evidence="11">The sequence shown here is derived from an EMBL/GenBank/DDBJ whole genome shotgun (WGS) entry which is preliminary data.</text>
</comment>
<evidence type="ECO:0000256" key="4">
    <source>
        <dbReference type="ARBA" id="ARBA00022679"/>
    </source>
</evidence>
<evidence type="ECO:0000313" key="12">
    <source>
        <dbReference type="Proteomes" id="UP000838686"/>
    </source>
</evidence>
<evidence type="ECO:0000256" key="7">
    <source>
        <dbReference type="ARBA" id="ARBA00022840"/>
    </source>
</evidence>
<protein>
    <recommendedName>
        <fullName evidence="2">histidine kinase</fullName>
        <ecNumber evidence="2">2.7.13.3</ecNumber>
    </recommendedName>
</protein>
<evidence type="ECO:0000256" key="5">
    <source>
        <dbReference type="ARBA" id="ARBA00022741"/>
    </source>
</evidence>
<dbReference type="SUPFAM" id="SSF55874">
    <property type="entry name" value="ATPase domain of HSP90 chaperone/DNA topoisomerase II/histidine kinase"/>
    <property type="match status" value="1"/>
</dbReference>
<keyword evidence="12" id="KW-1185">Reference proteome</keyword>
<dbReference type="InterPro" id="IPR004358">
    <property type="entry name" value="Sig_transdc_His_kin-like_C"/>
</dbReference>
<keyword evidence="4 11" id="KW-0808">Transferase</keyword>
<evidence type="ECO:0000256" key="2">
    <source>
        <dbReference type="ARBA" id="ARBA00012438"/>
    </source>
</evidence>
<gene>
    <name evidence="11" type="primary">rcsC_3</name>
    <name evidence="11" type="ORF">PAECIP111893_00158</name>
</gene>
<name>A0ABN8FSL9_9BACL</name>
<feature type="domain" description="Histidine kinase" evidence="10">
    <location>
        <begin position="250"/>
        <end position="462"/>
    </location>
</feature>
<dbReference type="Gene3D" id="3.30.565.10">
    <property type="entry name" value="Histidine kinase-like ATPase, C-terminal domain"/>
    <property type="match status" value="1"/>
</dbReference>
<evidence type="ECO:0000313" key="11">
    <source>
        <dbReference type="EMBL" id="CAH1190076.1"/>
    </source>
</evidence>
<keyword evidence="5" id="KW-0547">Nucleotide-binding</keyword>
<dbReference type="InterPro" id="IPR003594">
    <property type="entry name" value="HATPase_dom"/>
</dbReference>
<dbReference type="EMBL" id="CAKMMF010000001">
    <property type="protein sequence ID" value="CAH1190076.1"/>
    <property type="molecule type" value="Genomic_DNA"/>
</dbReference>
<keyword evidence="7" id="KW-0067">ATP-binding</keyword>
<dbReference type="EC" id="2.7.13.3" evidence="2"/>
<reference evidence="11" key="1">
    <citation type="submission" date="2022-01" db="EMBL/GenBank/DDBJ databases">
        <authorList>
            <person name="Criscuolo A."/>
        </authorList>
    </citation>
    <scope>NUCLEOTIDE SEQUENCE</scope>
    <source>
        <strain evidence="11">CIP111893</strain>
    </source>
</reference>
<sequence>MLFVWIALWLVSLLLLVANKNSIAVRWLALVAFCGGFGALASTIESWIAVMNKAGQISEGQERLLYYFQNCCSWVSYYGLPYSFLCFAAVYHTAQLPKVGEGFSLRMLIMKTLRWLPYAALVMPLFMLLLPTADVYPVHYDILGIWAIPYIVLGMILLLTKHVLHPADRRAHAILTTVTVPAVLFATTMNYVMPLFGYYGMWKYNVWSITFAFIVFIVALFKFGFLGVQLLIERRQMDFSLRAITSGTAMLNHAIKNDIGKIKLFSDKIDRAANSHQEGMQELREDIGVIATAASHIEAMIRSVHDRTQELRLQPQRLSLSELVREQLSALVPRVMGRIDVKTEYDESAEAEVDPAQTAEAINNILNNAVEAMPDGGELLVKVISGRRGCTIEIRDTGMGIDKKHLHKVAEPFFTTKSGKAMNFGLGLAYCSQLMNRQRGELRVQSVLGKGTAVTLHFPIPKRVKGAES</sequence>
<dbReference type="Proteomes" id="UP000838686">
    <property type="component" value="Unassembled WGS sequence"/>
</dbReference>
<evidence type="ECO:0000259" key="10">
    <source>
        <dbReference type="PROSITE" id="PS50109"/>
    </source>
</evidence>
<keyword evidence="9" id="KW-0472">Membrane</keyword>
<dbReference type="GO" id="GO:0004673">
    <property type="term" value="F:protein histidine kinase activity"/>
    <property type="evidence" value="ECO:0007669"/>
    <property type="project" value="UniProtKB-EC"/>
</dbReference>
<dbReference type="PROSITE" id="PS50109">
    <property type="entry name" value="HIS_KIN"/>
    <property type="match status" value="1"/>
</dbReference>
<dbReference type="SMART" id="SM00387">
    <property type="entry name" value="HATPase_c"/>
    <property type="match status" value="1"/>
</dbReference>
<feature type="transmembrane region" description="Helical" evidence="9">
    <location>
        <begin position="204"/>
        <end position="232"/>
    </location>
</feature>
<evidence type="ECO:0000256" key="8">
    <source>
        <dbReference type="ARBA" id="ARBA00023012"/>
    </source>
</evidence>
<evidence type="ECO:0000256" key="6">
    <source>
        <dbReference type="ARBA" id="ARBA00022777"/>
    </source>
</evidence>
<dbReference type="PANTHER" id="PTHR43065:SF10">
    <property type="entry name" value="PEROXIDE STRESS-ACTIVATED HISTIDINE KINASE MAK3"/>
    <property type="match status" value="1"/>
</dbReference>
<keyword evidence="3" id="KW-0597">Phosphoprotein</keyword>
<feature type="transmembrane region" description="Helical" evidence="9">
    <location>
        <begin position="28"/>
        <end position="50"/>
    </location>
</feature>
<comment type="catalytic activity">
    <reaction evidence="1">
        <text>ATP + protein L-histidine = ADP + protein N-phospho-L-histidine.</text>
        <dbReference type="EC" id="2.7.13.3"/>
    </reaction>
</comment>
<keyword evidence="6 11" id="KW-0418">Kinase</keyword>
<evidence type="ECO:0000256" key="9">
    <source>
        <dbReference type="SAM" id="Phobius"/>
    </source>
</evidence>
<proteinExistence type="predicted"/>
<dbReference type="Pfam" id="PF02518">
    <property type="entry name" value="HATPase_c"/>
    <property type="match status" value="1"/>
</dbReference>
<dbReference type="PRINTS" id="PR00344">
    <property type="entry name" value="BCTRLSENSOR"/>
</dbReference>
<evidence type="ECO:0000256" key="3">
    <source>
        <dbReference type="ARBA" id="ARBA00022553"/>
    </source>
</evidence>
<keyword evidence="8" id="KW-0902">Two-component regulatory system</keyword>
<feature type="transmembrane region" description="Helical" evidence="9">
    <location>
        <begin position="115"/>
        <end position="133"/>
    </location>
</feature>
<feature type="transmembrane region" description="Helical" evidence="9">
    <location>
        <begin position="171"/>
        <end position="192"/>
    </location>
</feature>
<dbReference type="PANTHER" id="PTHR43065">
    <property type="entry name" value="SENSOR HISTIDINE KINASE"/>
    <property type="match status" value="1"/>
</dbReference>
<keyword evidence="9" id="KW-0812">Transmembrane</keyword>
<evidence type="ECO:0000256" key="1">
    <source>
        <dbReference type="ARBA" id="ARBA00000085"/>
    </source>
</evidence>
<dbReference type="InterPro" id="IPR036890">
    <property type="entry name" value="HATPase_C_sf"/>
</dbReference>
<dbReference type="RefSeq" id="WP_236338341.1">
    <property type="nucleotide sequence ID" value="NZ_CAKMMF010000001.1"/>
</dbReference>
<accession>A0ABN8FSL9</accession>
<feature type="transmembrane region" description="Helical" evidence="9">
    <location>
        <begin position="139"/>
        <end position="159"/>
    </location>
</feature>
<keyword evidence="9" id="KW-1133">Transmembrane helix</keyword>
<organism evidence="11 12">
    <name type="scientific">Paenibacillus plantiphilus</name>
    <dbReference type="NCBI Taxonomy" id="2905650"/>
    <lineage>
        <taxon>Bacteria</taxon>
        <taxon>Bacillati</taxon>
        <taxon>Bacillota</taxon>
        <taxon>Bacilli</taxon>
        <taxon>Bacillales</taxon>
        <taxon>Paenibacillaceae</taxon>
        <taxon>Paenibacillus</taxon>
    </lineage>
</organism>
<dbReference type="InterPro" id="IPR005467">
    <property type="entry name" value="His_kinase_dom"/>
</dbReference>